<organism evidence="1 2">
    <name type="scientific">Tunturiibacter lichenicola</name>
    <dbReference type="NCBI Taxonomy" id="2051959"/>
    <lineage>
        <taxon>Bacteria</taxon>
        <taxon>Pseudomonadati</taxon>
        <taxon>Acidobacteriota</taxon>
        <taxon>Terriglobia</taxon>
        <taxon>Terriglobales</taxon>
        <taxon>Acidobacteriaceae</taxon>
        <taxon>Tunturiibacter</taxon>
    </lineage>
</organism>
<proteinExistence type="predicted"/>
<dbReference type="AlphaFoldDB" id="A0A7Y9T3T5"/>
<evidence type="ECO:0000313" key="2">
    <source>
        <dbReference type="Proteomes" id="UP000534186"/>
    </source>
</evidence>
<sequence>MRRPAIDSLLSFFFVNMQIHGHLLPENGLIDSFSVIVRIAEAGVDGIAPQGFENFENQRDMSIFDDDPQKSPHKKIRFYPVISRALRRIFRDHFGQSHRSEKPGTQRDQILSLLEAIIFDNTRCEVLIK</sequence>
<accession>A0A7Y9T3T5</accession>
<protein>
    <submittedName>
        <fullName evidence="1">Uncharacterized protein</fullName>
    </submittedName>
</protein>
<reference evidence="1 2" key="1">
    <citation type="submission" date="2020-07" db="EMBL/GenBank/DDBJ databases">
        <title>Genomic Encyclopedia of Type Strains, Phase IV (KMG-V): Genome sequencing to study the core and pangenomes of soil and plant-associated prokaryotes.</title>
        <authorList>
            <person name="Whitman W."/>
        </authorList>
    </citation>
    <scope>NUCLEOTIDE SEQUENCE [LARGE SCALE GENOMIC DNA]</scope>
    <source>
        <strain evidence="1 2">M8UP30</strain>
    </source>
</reference>
<gene>
    <name evidence="1" type="ORF">HDF12_003106</name>
</gene>
<comment type="caution">
    <text evidence="1">The sequence shown here is derived from an EMBL/GenBank/DDBJ whole genome shotgun (WGS) entry which is preliminary data.</text>
</comment>
<dbReference type="Proteomes" id="UP000534186">
    <property type="component" value="Unassembled WGS sequence"/>
</dbReference>
<name>A0A7Y9T3T5_9BACT</name>
<evidence type="ECO:0000313" key="1">
    <source>
        <dbReference type="EMBL" id="NYF52707.1"/>
    </source>
</evidence>
<dbReference type="EMBL" id="JACCCV010000002">
    <property type="protein sequence ID" value="NYF52707.1"/>
    <property type="molecule type" value="Genomic_DNA"/>
</dbReference>